<dbReference type="Gene3D" id="2.40.10.10">
    <property type="entry name" value="Trypsin-like serine proteases"/>
    <property type="match status" value="2"/>
</dbReference>
<dbReference type="InterPro" id="IPR033223">
    <property type="entry name" value="TTMP"/>
</dbReference>
<organism evidence="11 12">
    <name type="scientific">Grus japonensis</name>
    <name type="common">Japanese crane</name>
    <name type="synonym">Red-crowned crane</name>
    <dbReference type="NCBI Taxonomy" id="30415"/>
    <lineage>
        <taxon>Eukaryota</taxon>
        <taxon>Metazoa</taxon>
        <taxon>Chordata</taxon>
        <taxon>Craniata</taxon>
        <taxon>Vertebrata</taxon>
        <taxon>Euteleostomi</taxon>
        <taxon>Archelosauria</taxon>
        <taxon>Archosauria</taxon>
        <taxon>Dinosauria</taxon>
        <taxon>Saurischia</taxon>
        <taxon>Theropoda</taxon>
        <taxon>Coelurosauria</taxon>
        <taxon>Aves</taxon>
        <taxon>Neognathae</taxon>
        <taxon>Neoaves</taxon>
        <taxon>Gruiformes</taxon>
        <taxon>Gruidae</taxon>
        <taxon>Grus</taxon>
    </lineage>
</organism>
<dbReference type="Gene3D" id="2.60.120.290">
    <property type="entry name" value="Spermadhesin, CUB domain"/>
    <property type="match status" value="2"/>
</dbReference>
<evidence type="ECO:0000256" key="5">
    <source>
        <dbReference type="ARBA" id="ARBA00023136"/>
    </source>
</evidence>
<dbReference type="CDD" id="cd00041">
    <property type="entry name" value="CUB"/>
    <property type="match status" value="2"/>
</dbReference>
<dbReference type="Proteomes" id="UP001623348">
    <property type="component" value="Unassembled WGS sequence"/>
</dbReference>
<dbReference type="SUPFAM" id="SSF50494">
    <property type="entry name" value="Trypsin-like serine proteases"/>
    <property type="match status" value="1"/>
</dbReference>
<keyword evidence="3" id="KW-0735">Signal-anchor</keyword>
<dbReference type="InterPro" id="IPR000082">
    <property type="entry name" value="SEA_dom"/>
</dbReference>
<evidence type="ECO:0000313" key="11">
    <source>
        <dbReference type="EMBL" id="GAB0177790.1"/>
    </source>
</evidence>
<dbReference type="AlphaFoldDB" id="A0ABC9VWL8"/>
<keyword evidence="4 8" id="KW-1133">Transmembrane helix</keyword>
<evidence type="ECO:0000259" key="9">
    <source>
        <dbReference type="PROSITE" id="PS01180"/>
    </source>
</evidence>
<comment type="subcellular location">
    <subcellularLocation>
        <location evidence="1">Membrane</location>
        <topology evidence="1">Single-pass type II membrane protein</topology>
    </subcellularLocation>
</comment>
<reference evidence="11 12" key="1">
    <citation type="submission" date="2024-06" db="EMBL/GenBank/DDBJ databases">
        <title>The draft genome of Grus japonensis, version 3.</title>
        <authorList>
            <person name="Nabeshima K."/>
            <person name="Suzuki S."/>
            <person name="Onuma M."/>
        </authorList>
    </citation>
    <scope>NUCLEOTIDE SEQUENCE [LARGE SCALE GENOMIC DNA]</scope>
    <source>
        <strain evidence="11 12">451A</strain>
    </source>
</reference>
<evidence type="ECO:0000256" key="2">
    <source>
        <dbReference type="ARBA" id="ARBA00022692"/>
    </source>
</evidence>
<keyword evidence="2 8" id="KW-0812">Transmembrane</keyword>
<accession>A0ABC9VWL8</accession>
<feature type="domain" description="CUB" evidence="9">
    <location>
        <begin position="203"/>
        <end position="317"/>
    </location>
</feature>
<evidence type="ECO:0000256" key="6">
    <source>
        <dbReference type="ARBA" id="ARBA00023157"/>
    </source>
</evidence>
<feature type="domain" description="CUB" evidence="9">
    <location>
        <begin position="322"/>
        <end position="431"/>
    </location>
</feature>
<dbReference type="PANTHER" id="PTHR14636">
    <property type="entry name" value="TPA-INDUCED TRANSMEMBRANE PROTEIN"/>
    <property type="match status" value="1"/>
</dbReference>
<dbReference type="SUPFAM" id="SSF49854">
    <property type="entry name" value="Spermadhesin, CUB domain"/>
    <property type="match status" value="2"/>
</dbReference>
<gene>
    <name evidence="11" type="ORF">GRJ2_000244300</name>
</gene>
<keyword evidence="5 8" id="KW-0472">Membrane</keyword>
<dbReference type="SUPFAM" id="SSF82671">
    <property type="entry name" value="SEA domain"/>
    <property type="match status" value="1"/>
</dbReference>
<evidence type="ECO:0000256" key="7">
    <source>
        <dbReference type="PROSITE-ProRule" id="PRU00059"/>
    </source>
</evidence>
<sequence length="767" mass="87598">MQTQGRAKFVSAVRRIIVHEYYNSGNYDYDIALLQLSKPWPDTMSHVIQPICVPPFSHKVRSGDKCWITGWGQKQETAPAFSFIYIGGSVEIPNLTYTNDFNDPKSQKFLLQAEAIQNYFAESYESSSLGKYYLKSVVAAFSEGESGLRAYYWNTFWAPQDVVASLKNLTPVEQKEISSKQAAHMLGSSGEEDFDLVTMELFVSFDLYAKPGNNRTLTLMNPKKSFYQWRLRVPSNHVVRLVVIALHGVTPESCASHHLSAYDFLLPLQSKIITRWCGPAAWTPVVRLTSSSNVMLLTFSLDQREESNILKAHFQAVPKIMCGGHRISWNGTLSSPYYPSYYPPNIDCSWIIRAPLPGYKLSLKILVIQIQEKSPGSSKCDKDWLEIDGVRYCKALSENNRIREYGYSVAINFHSDELVTHRGFYIEYKAFSHTDRCNSEQLNCGDEKCKHQYKTCKDDDSCGEDSAGNNCCHLAKTLQEARVRIINQSVCNKLYDDRITSRMLCAGNLSGGIDACQPRTRAATDHNCSRNQKEMSWLRACFRDRGPHAETEAMKRQSSGQDHEIIELQEDNVEESEANHDKPLNAQTRKERDYWKSCGNVVFWKCKLWMVITTIFLVLFLVILISLILYSNVYTDEDDYWDPDALLNSGNCRNFSGTLELMCGLPHLFSEDITKRLTDVYSSSPALGRYFRSAEVVYFSNESSTVFYQLEFSVPPATEGFMENMMNSDFIRNVLRQNIYDEEDTFSHGTSECNREMTKRLLIFLTA</sequence>
<comment type="caution">
    <text evidence="7">Lacks conserved residue(s) required for the propagation of feature annotation.</text>
</comment>
<dbReference type="Pfam" id="PF01390">
    <property type="entry name" value="SEA"/>
    <property type="match status" value="1"/>
</dbReference>
<dbReference type="InterPro" id="IPR009003">
    <property type="entry name" value="Peptidase_S1_PA"/>
</dbReference>
<dbReference type="PANTHER" id="PTHR14636:SF1">
    <property type="entry name" value="TPA-INDUCED TRANSMEMBRANE PROTEIN"/>
    <property type="match status" value="1"/>
</dbReference>
<dbReference type="Pfam" id="PF00089">
    <property type="entry name" value="Trypsin"/>
    <property type="match status" value="2"/>
</dbReference>
<protein>
    <submittedName>
        <fullName evidence="11">Suppressor of tumorigenicity 14 protein-like</fullName>
    </submittedName>
</protein>
<dbReference type="InterPro" id="IPR001254">
    <property type="entry name" value="Trypsin_dom"/>
</dbReference>
<proteinExistence type="predicted"/>
<keyword evidence="12" id="KW-1185">Reference proteome</keyword>
<evidence type="ECO:0000256" key="1">
    <source>
        <dbReference type="ARBA" id="ARBA00004606"/>
    </source>
</evidence>
<dbReference type="Pfam" id="PF00431">
    <property type="entry name" value="CUB"/>
    <property type="match status" value="1"/>
</dbReference>
<dbReference type="EMBL" id="BAAFJT010000001">
    <property type="protein sequence ID" value="GAB0177790.1"/>
    <property type="molecule type" value="Genomic_DNA"/>
</dbReference>
<evidence type="ECO:0000256" key="4">
    <source>
        <dbReference type="ARBA" id="ARBA00022989"/>
    </source>
</evidence>
<dbReference type="InterPro" id="IPR036364">
    <property type="entry name" value="SEA_dom_sf"/>
</dbReference>
<feature type="domain" description="SEA" evidence="10">
    <location>
        <begin position="82"/>
        <end position="201"/>
    </location>
</feature>
<name>A0ABC9VWL8_GRUJA</name>
<dbReference type="InterPro" id="IPR035914">
    <property type="entry name" value="Sperma_CUB_dom_sf"/>
</dbReference>
<evidence type="ECO:0000313" key="12">
    <source>
        <dbReference type="Proteomes" id="UP001623348"/>
    </source>
</evidence>
<dbReference type="SMART" id="SM00042">
    <property type="entry name" value="CUB"/>
    <property type="match status" value="1"/>
</dbReference>
<dbReference type="Gene3D" id="3.30.70.960">
    <property type="entry name" value="SEA domain"/>
    <property type="match status" value="1"/>
</dbReference>
<dbReference type="PROSITE" id="PS01180">
    <property type="entry name" value="CUB"/>
    <property type="match status" value="2"/>
</dbReference>
<feature type="transmembrane region" description="Helical" evidence="8">
    <location>
        <begin position="608"/>
        <end position="630"/>
    </location>
</feature>
<dbReference type="PROSITE" id="PS50024">
    <property type="entry name" value="SEA"/>
    <property type="match status" value="1"/>
</dbReference>
<evidence type="ECO:0000256" key="8">
    <source>
        <dbReference type="SAM" id="Phobius"/>
    </source>
</evidence>
<keyword evidence="6" id="KW-1015">Disulfide bond</keyword>
<evidence type="ECO:0000259" key="10">
    <source>
        <dbReference type="PROSITE" id="PS50024"/>
    </source>
</evidence>
<dbReference type="InterPro" id="IPR043504">
    <property type="entry name" value="Peptidase_S1_PA_chymotrypsin"/>
</dbReference>
<comment type="caution">
    <text evidence="11">The sequence shown here is derived from an EMBL/GenBank/DDBJ whole genome shotgun (WGS) entry which is preliminary data.</text>
</comment>
<dbReference type="GO" id="GO:0016020">
    <property type="term" value="C:membrane"/>
    <property type="evidence" value="ECO:0007669"/>
    <property type="project" value="UniProtKB-SubCell"/>
</dbReference>
<evidence type="ECO:0000256" key="3">
    <source>
        <dbReference type="ARBA" id="ARBA00022968"/>
    </source>
</evidence>
<dbReference type="InterPro" id="IPR000859">
    <property type="entry name" value="CUB_dom"/>
</dbReference>